<reference evidence="2" key="1">
    <citation type="submission" date="2012-02" db="EMBL/GenBank/DDBJ databases">
        <title>The complete genome of Echinicola vietnamensis DSM 17526.</title>
        <authorList>
            <person name="Lucas S."/>
            <person name="Copeland A."/>
            <person name="Lapidus A."/>
            <person name="Glavina del Rio T."/>
            <person name="Dalin E."/>
            <person name="Tice H."/>
            <person name="Bruce D."/>
            <person name="Goodwin L."/>
            <person name="Pitluck S."/>
            <person name="Peters L."/>
            <person name="Ovchinnikova G."/>
            <person name="Teshima H."/>
            <person name="Kyrpides N."/>
            <person name="Mavromatis K."/>
            <person name="Ivanova N."/>
            <person name="Brettin T."/>
            <person name="Detter J.C."/>
            <person name="Han C."/>
            <person name="Larimer F."/>
            <person name="Land M."/>
            <person name="Hauser L."/>
            <person name="Markowitz V."/>
            <person name="Cheng J.-F."/>
            <person name="Hugenholtz P."/>
            <person name="Woyke T."/>
            <person name="Wu D."/>
            <person name="Brambilla E."/>
            <person name="Klenk H.-P."/>
            <person name="Eisen J.A."/>
        </authorList>
    </citation>
    <scope>NUCLEOTIDE SEQUENCE [LARGE SCALE GENOMIC DNA]</scope>
    <source>
        <strain evidence="2">DSM 17526 / LMG 23754 / KMM 6221</strain>
    </source>
</reference>
<accession>L0G584</accession>
<dbReference type="AlphaFoldDB" id="L0G584"/>
<dbReference type="Proteomes" id="UP000010796">
    <property type="component" value="Chromosome"/>
</dbReference>
<dbReference type="KEGG" id="evi:Echvi_3773"/>
<dbReference type="STRING" id="926556.Echvi_3773"/>
<evidence type="ECO:0000313" key="2">
    <source>
        <dbReference type="Proteomes" id="UP000010796"/>
    </source>
</evidence>
<dbReference type="EMBL" id="CP003346">
    <property type="protein sequence ID" value="AGA79985.1"/>
    <property type="molecule type" value="Genomic_DNA"/>
</dbReference>
<protein>
    <submittedName>
        <fullName evidence="1">Uncharacterized protein</fullName>
    </submittedName>
</protein>
<organism evidence="1 2">
    <name type="scientific">Echinicola vietnamensis (strain DSM 17526 / LMG 23754 / KMM 6221)</name>
    <dbReference type="NCBI Taxonomy" id="926556"/>
    <lineage>
        <taxon>Bacteria</taxon>
        <taxon>Pseudomonadati</taxon>
        <taxon>Bacteroidota</taxon>
        <taxon>Cytophagia</taxon>
        <taxon>Cytophagales</taxon>
        <taxon>Cyclobacteriaceae</taxon>
        <taxon>Echinicola</taxon>
    </lineage>
</organism>
<name>L0G584_ECHVK</name>
<dbReference type="HOGENOM" id="CLU_3403233_0_0_10"/>
<proteinExistence type="predicted"/>
<keyword evidence="2" id="KW-1185">Reference proteome</keyword>
<gene>
    <name evidence="1" type="ordered locus">Echvi_3773</name>
</gene>
<evidence type="ECO:0000313" key="1">
    <source>
        <dbReference type="EMBL" id="AGA79985.1"/>
    </source>
</evidence>
<sequence length="30" mass="3595">MTLKRLILKYLGQPLYFLPFGQVCMIQDKH</sequence>